<organism evidence="4">
    <name type="scientific">Rosellinia necatrix</name>
    <name type="common">White root-rot fungus</name>
    <dbReference type="NCBI Taxonomy" id="77044"/>
    <lineage>
        <taxon>Eukaryota</taxon>
        <taxon>Fungi</taxon>
        <taxon>Dikarya</taxon>
        <taxon>Ascomycota</taxon>
        <taxon>Pezizomycotina</taxon>
        <taxon>Sordariomycetes</taxon>
        <taxon>Xylariomycetidae</taxon>
        <taxon>Xylariales</taxon>
        <taxon>Xylariaceae</taxon>
        <taxon>Rosellinia</taxon>
    </lineage>
</organism>
<gene>
    <name evidence="4" type="ORF">SAMD00023353_0403760</name>
</gene>
<dbReference type="PANTHER" id="PTHR24148">
    <property type="entry name" value="ANKYRIN REPEAT DOMAIN-CONTAINING PROTEIN 39 HOMOLOG-RELATED"/>
    <property type="match status" value="1"/>
</dbReference>
<dbReference type="InterPro" id="IPR052895">
    <property type="entry name" value="HetReg/Transcr_Mod"/>
</dbReference>
<dbReference type="STRING" id="77044.A0A1W2TWC8"/>
<feature type="coiled-coil region" evidence="1">
    <location>
        <begin position="448"/>
        <end position="523"/>
    </location>
</feature>
<protein>
    <submittedName>
        <fullName evidence="4">Putative ankyrin and HET domain protein</fullName>
    </submittedName>
</protein>
<feature type="compositionally biased region" description="Pro residues" evidence="2">
    <location>
        <begin position="671"/>
        <end position="687"/>
    </location>
</feature>
<evidence type="ECO:0000313" key="5">
    <source>
        <dbReference type="Proteomes" id="UP000054516"/>
    </source>
</evidence>
<feature type="compositionally biased region" description="Low complexity" evidence="2">
    <location>
        <begin position="740"/>
        <end position="756"/>
    </location>
</feature>
<dbReference type="InterPro" id="IPR010730">
    <property type="entry name" value="HET"/>
</dbReference>
<feature type="compositionally biased region" description="Low complexity" evidence="2">
    <location>
        <begin position="698"/>
        <end position="716"/>
    </location>
</feature>
<feature type="domain" description="Heterokaryon incompatibility" evidence="3">
    <location>
        <begin position="113"/>
        <end position="283"/>
    </location>
</feature>
<dbReference type="Proteomes" id="UP000054516">
    <property type="component" value="Unassembled WGS sequence"/>
</dbReference>
<dbReference type="PANTHER" id="PTHR24148:SF64">
    <property type="entry name" value="HETEROKARYON INCOMPATIBILITY DOMAIN-CONTAINING PROTEIN"/>
    <property type="match status" value="1"/>
</dbReference>
<name>A0A1W2TWC8_ROSNE</name>
<evidence type="ECO:0000259" key="3">
    <source>
        <dbReference type="Pfam" id="PF06985"/>
    </source>
</evidence>
<feature type="region of interest" description="Disordered" evidence="2">
    <location>
        <begin position="671"/>
        <end position="808"/>
    </location>
</feature>
<dbReference type="EMBL" id="DF977449">
    <property type="protein sequence ID" value="GAP92967.1"/>
    <property type="molecule type" value="Genomic_DNA"/>
</dbReference>
<dbReference type="Pfam" id="PF06985">
    <property type="entry name" value="HET"/>
    <property type="match status" value="1"/>
</dbReference>
<proteinExistence type="predicted"/>
<dbReference type="AlphaFoldDB" id="A0A1W2TWC8"/>
<evidence type="ECO:0000256" key="1">
    <source>
        <dbReference type="SAM" id="Coils"/>
    </source>
</evidence>
<dbReference type="OrthoDB" id="3477286at2759"/>
<evidence type="ECO:0000256" key="2">
    <source>
        <dbReference type="SAM" id="MobiDB-lite"/>
    </source>
</evidence>
<sequence>MSSPAYKASERTSAVTYSPGTIEYELLNEKLHEPTLRARRANAHRPSPAERFRTATGKKWFIPVATDDEQQFQYSKLRKNEVRILRLYQSKHQDDPLRADLFKRDLDSISGGYEALSYCWGTQKATYNIHIRDLNATTTQGQKSTGVPRTAADMWMTAVNAISHIDFKIRKNLYDALRQLRSKYHDVYLWVDAICIDQSEKGKIEKAMQLAMMARIYNSASNVCVWLGEGYDGADSAFNLVRDIMNYRNFDEMISDVAQKEAWGNLISIMKAPWFGRRWVIQEIALSRDATIHCGDRNLHWDDFADAVSLLMEKIELIRDTFKDDVFDDVETTSACILVQTLCNVCRKADQGKVQGRLVSRLLDVETLVSTLLGFQATFPRDTIYSILSIAKDLPSMTEPWQDLHTEQLEDVIAKKLHYIAREKVAVMDKKSHLEKARKNQKPLQDFVHEQQGKIAEKQKEKEEARINGKRELEDRIDQELRAMKIQEVEDADEALRILDDGILQLTVKIKQLENLHENTENELKTDPIGILPNYKFSPRDLFIAFVTRSISQSESLDIICRHWAPALDDENGGDILPTWISGLSKSAFGIPGTGQGRQNGENFVSYLPHDQRRRYSASNSSPAVIQMIKDPALDVQGIKSFSQVYVPDISVPAAKLSMAGSQLGLLPVSPPLPSSIPEEPTAPIPREPVATRTDNRTPTSESSSHPTPDSTPPDSRAGKGNGIIKRFFKSTVGGTKPQSSTASSRKSSISSQGPSEVRPSRGEPAQGEPAQGSNANNENPPDPIPPNRRSEQPKKPAKKPPKAQNTMEIRQQHRLSGILCVEGFVLGTIVNQSEVMRGGVVPGEWVAKLGWKKDVNSENRVPDTLWRLLVADRMERGGKPPQWYKRACLHGLVDDKVSDNQGNIHPVRKTNRKISELTSRYFKRVETVVTNRRVFELRPGKAEYEQANGLPEQAQAVREDLGREELRPDGAPGNIADGDEQELPDPIYGLAPQRSTVSDIVCILFGCSVPVVLSEHQSYGKTRYKVVGEAYVHGMMDGEAMELPYVATSFELI</sequence>
<keyword evidence="1" id="KW-0175">Coiled coil</keyword>
<reference evidence="4" key="1">
    <citation type="submission" date="2016-03" db="EMBL/GenBank/DDBJ databases">
        <title>Draft genome sequence of Rosellinia necatrix.</title>
        <authorList>
            <person name="Kanematsu S."/>
        </authorList>
    </citation>
    <scope>NUCLEOTIDE SEQUENCE [LARGE SCALE GENOMIC DNA]</scope>
    <source>
        <strain evidence="4">W97</strain>
    </source>
</reference>
<accession>A0A1W2TWC8</accession>
<dbReference type="OMA" id="RACLHGL"/>
<evidence type="ECO:0000313" key="4">
    <source>
        <dbReference type="EMBL" id="GAP92967.1"/>
    </source>
</evidence>
<keyword evidence="5" id="KW-1185">Reference proteome</keyword>